<dbReference type="InterPro" id="IPR001313">
    <property type="entry name" value="Pumilio_RNA-bd_rpt"/>
</dbReference>
<evidence type="ECO:0000256" key="4">
    <source>
        <dbReference type="ARBA" id="ARBA00058490"/>
    </source>
</evidence>
<dbReference type="Proteomes" id="UP000694853">
    <property type="component" value="Unplaced"/>
</dbReference>
<dbReference type="GO" id="GO:0005737">
    <property type="term" value="C:cytoplasm"/>
    <property type="evidence" value="ECO:0007669"/>
    <property type="project" value="TreeGrafter"/>
</dbReference>
<dbReference type="InterPro" id="IPR033133">
    <property type="entry name" value="PUM-HD"/>
</dbReference>
<reference evidence="7" key="1">
    <citation type="journal article" date="2019" name="Toxins">
        <title>Detection of Abrin-Like and Prepropulchellin-Like Toxin Genes and Transcripts Using Whole Genome Sequencing and Full-Length Transcript Sequencing of Abrus precatorius.</title>
        <authorList>
            <person name="Hovde B.T."/>
            <person name="Daligault H.E."/>
            <person name="Hanschen E.R."/>
            <person name="Kunde Y.A."/>
            <person name="Johnson M.B."/>
            <person name="Starkenburg S.R."/>
            <person name="Johnson S.L."/>
        </authorList>
    </citation>
    <scope>NUCLEOTIDE SEQUENCE [LARGE SCALE GENOMIC DNA]</scope>
</reference>
<keyword evidence="3" id="KW-0694">RNA-binding</keyword>
<dbReference type="GeneID" id="113866266"/>
<evidence type="ECO:0000313" key="7">
    <source>
        <dbReference type="Proteomes" id="UP000694853"/>
    </source>
</evidence>
<reference evidence="8" key="2">
    <citation type="submission" date="2025-08" db="UniProtKB">
        <authorList>
            <consortium name="RefSeq"/>
        </authorList>
    </citation>
    <scope>IDENTIFICATION</scope>
    <source>
        <tissue evidence="8">Young leaves</tissue>
    </source>
</reference>
<evidence type="ECO:0000313" key="8">
    <source>
        <dbReference type="RefSeq" id="XP_027356946.1"/>
    </source>
</evidence>
<keyword evidence="2" id="KW-0810">Translation regulation</keyword>
<feature type="domain" description="PUM-HD" evidence="6">
    <location>
        <begin position="146"/>
        <end position="495"/>
    </location>
</feature>
<proteinExistence type="predicted"/>
<gene>
    <name evidence="8" type="primary">LOC113866266</name>
</gene>
<feature type="repeat" description="Pumilio" evidence="5">
    <location>
        <begin position="396"/>
        <end position="432"/>
    </location>
</feature>
<dbReference type="RefSeq" id="XP_027356946.1">
    <property type="nucleotide sequence ID" value="XM_027501145.1"/>
</dbReference>
<dbReference type="GO" id="GO:0006417">
    <property type="term" value="P:regulation of translation"/>
    <property type="evidence" value="ECO:0007669"/>
    <property type="project" value="UniProtKB-KW"/>
</dbReference>
<evidence type="ECO:0000259" key="6">
    <source>
        <dbReference type="PROSITE" id="PS50303"/>
    </source>
</evidence>
<accession>A0A8B8LKM5</accession>
<dbReference type="OrthoDB" id="668540at2759"/>
<feature type="repeat" description="Pumilio" evidence="5">
    <location>
        <begin position="176"/>
        <end position="211"/>
    </location>
</feature>
<keyword evidence="7" id="KW-1185">Reference proteome</keyword>
<dbReference type="AlphaFoldDB" id="A0A8B8LKM5"/>
<feature type="repeat" description="Pumilio" evidence="5">
    <location>
        <begin position="360"/>
        <end position="395"/>
    </location>
</feature>
<name>A0A8B8LKM5_ABRPR</name>
<comment type="function">
    <text evidence="4">Sequence-specific RNA-binding protein that regulates translation and mRNA stability by binding the 3'-UTR of target mRNAs.</text>
</comment>
<dbReference type="GO" id="GO:0003729">
    <property type="term" value="F:mRNA binding"/>
    <property type="evidence" value="ECO:0007669"/>
    <property type="project" value="TreeGrafter"/>
</dbReference>
<feature type="repeat" description="Pumilio" evidence="5">
    <location>
        <begin position="433"/>
        <end position="472"/>
    </location>
</feature>
<dbReference type="PANTHER" id="PTHR12537">
    <property type="entry name" value="RNA BINDING PROTEIN PUMILIO-RELATED"/>
    <property type="match status" value="1"/>
</dbReference>
<feature type="repeat" description="Pumilio" evidence="5">
    <location>
        <begin position="212"/>
        <end position="247"/>
    </location>
</feature>
<dbReference type="PANTHER" id="PTHR12537:SF63">
    <property type="entry name" value="PUMILIO HOMOLOG 15"/>
    <property type="match status" value="1"/>
</dbReference>
<sequence>MSKRSSLFNDDGSSFLSSESSCLSQFLLRSQNPYHVNQTLEDAFAGLSVSASSFNHPPLDLLGPGSSSGVNGNAKILSRFSYESGTLVTPQSSDLYPSSFPTFSANVFSSSYDHGFLDSEPLARQREFGNVYPTVPLSNGVQQKPLGSNLLNDCWGNRSSGPRFNVDERRLQWFNDFRGRVLLLAMDQHECRTLQETLKILKREELSIIFSELINHVVELIVDPFGNYVVQRMVEICSKEQRTQIILMLTQSNLQLVRICLTPHGARTVEKLLAHVTTQEQRGLIMSVLSPSAAVLAKDMNGHRVLLHCLKHFSEEDTKHLLNVVAIKCFGIATDKTGCCVLQQCVNHAQGETKRQLIAAIIRNAALLAEDSYGNYVVQHLLSQKIPGVVESLMRQLEQNFFHLACNKYGSNVVEKFFHESGEQHSSLIILELLHNPNVAMLLVDPYGNYVIKSALSASRGALRDALENLIQLNSMMMCSNLYGKKLLGCQVVFVCSLC</sequence>
<evidence type="ECO:0000256" key="3">
    <source>
        <dbReference type="ARBA" id="ARBA00022884"/>
    </source>
</evidence>
<dbReference type="FunFam" id="1.25.10.10:FF:000237">
    <property type="entry name" value="Pumilio homolog 9"/>
    <property type="match status" value="1"/>
</dbReference>
<evidence type="ECO:0000256" key="1">
    <source>
        <dbReference type="ARBA" id="ARBA00022737"/>
    </source>
</evidence>
<dbReference type="SUPFAM" id="SSF48371">
    <property type="entry name" value="ARM repeat"/>
    <property type="match status" value="1"/>
</dbReference>
<dbReference type="PROSITE" id="PS50303">
    <property type="entry name" value="PUM_HD"/>
    <property type="match status" value="1"/>
</dbReference>
<evidence type="ECO:0000256" key="2">
    <source>
        <dbReference type="ARBA" id="ARBA00022845"/>
    </source>
</evidence>
<keyword evidence="1" id="KW-0677">Repeat</keyword>
<dbReference type="InterPro" id="IPR011989">
    <property type="entry name" value="ARM-like"/>
</dbReference>
<evidence type="ECO:0000256" key="5">
    <source>
        <dbReference type="PROSITE-ProRule" id="PRU00317"/>
    </source>
</evidence>
<dbReference type="Pfam" id="PF00806">
    <property type="entry name" value="PUF"/>
    <property type="match status" value="8"/>
</dbReference>
<dbReference type="Gene3D" id="1.25.10.10">
    <property type="entry name" value="Leucine-rich Repeat Variant"/>
    <property type="match status" value="1"/>
</dbReference>
<dbReference type="InterPro" id="IPR016024">
    <property type="entry name" value="ARM-type_fold"/>
</dbReference>
<protein>
    <submittedName>
        <fullName evidence="8">Pumilio homolog 8, chloroplastic</fullName>
    </submittedName>
</protein>
<dbReference type="PROSITE" id="PS50302">
    <property type="entry name" value="PUM"/>
    <property type="match status" value="5"/>
</dbReference>
<dbReference type="KEGG" id="aprc:113866266"/>
<dbReference type="SMART" id="SM00025">
    <property type="entry name" value="Pumilio"/>
    <property type="match status" value="8"/>
</dbReference>
<organism evidence="7 8">
    <name type="scientific">Abrus precatorius</name>
    <name type="common">Indian licorice</name>
    <name type="synonym">Glycine abrus</name>
    <dbReference type="NCBI Taxonomy" id="3816"/>
    <lineage>
        <taxon>Eukaryota</taxon>
        <taxon>Viridiplantae</taxon>
        <taxon>Streptophyta</taxon>
        <taxon>Embryophyta</taxon>
        <taxon>Tracheophyta</taxon>
        <taxon>Spermatophyta</taxon>
        <taxon>Magnoliopsida</taxon>
        <taxon>eudicotyledons</taxon>
        <taxon>Gunneridae</taxon>
        <taxon>Pentapetalae</taxon>
        <taxon>rosids</taxon>
        <taxon>fabids</taxon>
        <taxon>Fabales</taxon>
        <taxon>Fabaceae</taxon>
        <taxon>Papilionoideae</taxon>
        <taxon>50 kb inversion clade</taxon>
        <taxon>NPAAA clade</taxon>
        <taxon>indigoferoid/millettioid clade</taxon>
        <taxon>Abreae</taxon>
        <taxon>Abrus</taxon>
    </lineage>
</organism>